<feature type="domain" description="Secretion system C-terminal sorting" evidence="4">
    <location>
        <begin position="1324"/>
        <end position="1397"/>
    </location>
</feature>
<evidence type="ECO:0000256" key="3">
    <source>
        <dbReference type="SAM" id="SignalP"/>
    </source>
</evidence>
<keyword evidence="1 3" id="KW-0732">Signal</keyword>
<evidence type="ECO:0000313" key="6">
    <source>
        <dbReference type="Proteomes" id="UP001245285"/>
    </source>
</evidence>
<feature type="signal peptide" evidence="3">
    <location>
        <begin position="1"/>
        <end position="21"/>
    </location>
</feature>
<keyword evidence="2" id="KW-0106">Calcium</keyword>
<dbReference type="Pfam" id="PF02412">
    <property type="entry name" value="TSP_3"/>
    <property type="match status" value="2"/>
</dbReference>
<reference evidence="5 6" key="1">
    <citation type="submission" date="2023-09" db="EMBL/GenBank/DDBJ databases">
        <authorList>
            <person name="Rey-Velasco X."/>
        </authorList>
    </citation>
    <scope>NUCLEOTIDE SEQUENCE [LARGE SCALE GENOMIC DNA]</scope>
    <source>
        <strain evidence="5 6">F260</strain>
    </source>
</reference>
<sequence length="1399" mass="152696">MMKQLQLLALFLLLGISQGFSQDEPGLPDVWDFGATQLDESEYNNQLSVDIINSWYDASITPGTSDINLTDFKVGDLSFTGGGSDGLRTSNTNLTRYDDDIDEYEDFKGRVYINSSGATGRFFSLELTEGDEVTIWALSQEGDSNIHFENAADSELQNDVIAVGEEITELKFTAETSGTYNIYDDTGKPSYFRIVRESNTMSSESGSDLTDAWDFGATQLDETEYNNQLSVDIINSWYDASITLGTPDINLPNFTVGDLSFTGGGSDRLRTSNVNLTRYDDDIDEYEDFKGRVYINSSGATGRFFSLDLTEGDEVTIWALSQEGDSNIHFENTSDSELQNDVVAVGEEITELNFTAETSGIYKIYDDTGKPSYFRIFRKSANNATVSGNVDVTAASDIPGNYSIVFTNESGDSWSSSVSEDTYTVDLPAGDTYDISLEGADGFSITGSTNIEITENTALNLLIQKDGAAGNGLADVWDFGATQLDEAQFNNQLTEEVINSWYDSSITPGTSDINLPDFTVGDLSFTGGGSDRLRTSNTNLTRFDDDIDEYEDFKGRVYINSSGATGRYFSLELNEDDEISLWTLTQNGNGNIHFEYVADPELQNDVVAVGEELTEVNFMAKAAGTYRIYDDTDKPSYFRIIRKSATYTTVTGSVDVAEAEGIPSDYSIVFKNELGKTWKLSLADGGSYSIVLPIGYQYEVSLEGAEGYSISSNASLEVTEDTSPFDISITKDLIYVEGLADVWDFGATQLDESQYNNMLNESRINSWYDESITPGTSGINLPDFTAGDLSFTGGGSDRLRTTNLNLTRYDDDIDEYEDFKGRVYINSRGATNRFMSLDLNEDDKVTLWVLGQDGNGELHFENTANPELQNDVVNVGGELQEVSFVAKANGTYHIYDTADKPSYFRIIRKPATYGQLSGNLDLTDAPGIPEDYSIVFSIEEGKTWNVIPTDGSYQVELPIDFDYNISLEGADGYVISDGASVTITESAATHDITIEKVEIYSVIGSIIGLDENIEDLALTFTPDPGADALYVPKPMIDTDAGTYSVKLEPNVQYTIENEGVDGYYIPENTLEITGETTSDIVFEAEPDGPFGDIDGDGILNAEDNCISTPNPDQADVNENGVGDVCDDDDGDGIINFEDNCPDSTEGATVDVFGCEVFDLAADNFNISVYDVSCSGNGDGYISISAADTNYTYNVAVSGTGTGAATLSSSNEFSANIENLTAGNYDICVTVDGQDGYEQCFNVTVEGPTPLAAYSSVNYANSTVTFSLDGATEYKIEHNGNITTTSQSRIVLNLEKGRNTFKLSTDSDCQGTFNKEVLLSEEVVLFPNPTQGDLKVYINGTDTAIDVSLLNLSGQVHISEKMEIPSDRVIHLDLTNYRNGVYFLQLKSATVNKTLKVIKS</sequence>
<dbReference type="SUPFAM" id="SSF103647">
    <property type="entry name" value="TSP type-3 repeat"/>
    <property type="match status" value="1"/>
</dbReference>
<dbReference type="InterPro" id="IPR026444">
    <property type="entry name" value="Secre_tail"/>
</dbReference>
<gene>
    <name evidence="5" type="ORF">RM545_00505</name>
</gene>
<evidence type="ECO:0000256" key="2">
    <source>
        <dbReference type="ARBA" id="ARBA00022837"/>
    </source>
</evidence>
<dbReference type="Gene3D" id="4.10.1080.10">
    <property type="entry name" value="TSP type-3 repeat"/>
    <property type="match status" value="1"/>
</dbReference>
<accession>A0ABU3CFN0</accession>
<keyword evidence="6" id="KW-1185">Reference proteome</keyword>
<dbReference type="InterPro" id="IPR003367">
    <property type="entry name" value="Thrombospondin_3-like_rpt"/>
</dbReference>
<dbReference type="PANTHER" id="PTHR10199">
    <property type="entry name" value="THROMBOSPONDIN"/>
    <property type="match status" value="1"/>
</dbReference>
<evidence type="ECO:0000259" key="4">
    <source>
        <dbReference type="Pfam" id="PF18962"/>
    </source>
</evidence>
<evidence type="ECO:0000313" key="5">
    <source>
        <dbReference type="EMBL" id="MDT0645157.1"/>
    </source>
</evidence>
<dbReference type="NCBIfam" id="TIGR04183">
    <property type="entry name" value="Por_Secre_tail"/>
    <property type="match status" value="1"/>
</dbReference>
<proteinExistence type="predicted"/>
<name>A0ABU3CFN0_9FLAO</name>
<dbReference type="Pfam" id="PF18962">
    <property type="entry name" value="Por_Secre_tail"/>
    <property type="match status" value="1"/>
</dbReference>
<protein>
    <submittedName>
        <fullName evidence="5">T9SS type A sorting domain-containing protein</fullName>
    </submittedName>
</protein>
<feature type="chain" id="PRO_5046432677" evidence="3">
    <location>
        <begin position="22"/>
        <end position="1399"/>
    </location>
</feature>
<dbReference type="EMBL" id="JAVRHO010000001">
    <property type="protein sequence ID" value="MDT0645157.1"/>
    <property type="molecule type" value="Genomic_DNA"/>
</dbReference>
<comment type="caution">
    <text evidence="5">The sequence shown here is derived from an EMBL/GenBank/DDBJ whole genome shotgun (WGS) entry which is preliminary data.</text>
</comment>
<dbReference type="Proteomes" id="UP001245285">
    <property type="component" value="Unassembled WGS sequence"/>
</dbReference>
<dbReference type="RefSeq" id="WP_311493307.1">
    <property type="nucleotide sequence ID" value="NZ_JAVRHO010000001.1"/>
</dbReference>
<organism evidence="5 6">
    <name type="scientific">Autumnicola lenta</name>
    <dbReference type="NCBI Taxonomy" id="3075593"/>
    <lineage>
        <taxon>Bacteria</taxon>
        <taxon>Pseudomonadati</taxon>
        <taxon>Bacteroidota</taxon>
        <taxon>Flavobacteriia</taxon>
        <taxon>Flavobacteriales</taxon>
        <taxon>Flavobacteriaceae</taxon>
        <taxon>Autumnicola</taxon>
    </lineage>
</organism>
<dbReference type="InterPro" id="IPR028974">
    <property type="entry name" value="TSP_type-3_rpt"/>
</dbReference>
<evidence type="ECO:0000256" key="1">
    <source>
        <dbReference type="ARBA" id="ARBA00022729"/>
    </source>
</evidence>